<dbReference type="EMBL" id="AENN01000013">
    <property type="protein sequence ID" value="EFR31409.1"/>
    <property type="molecule type" value="Genomic_DNA"/>
</dbReference>
<dbReference type="InterPro" id="IPR005650">
    <property type="entry name" value="BlaI_family"/>
</dbReference>
<gene>
    <name evidence="5" type="ORF">HMPREF9257_1088</name>
</gene>
<dbReference type="InterPro" id="IPR036388">
    <property type="entry name" value="WH-like_DNA-bd_sf"/>
</dbReference>
<dbReference type="RefSeq" id="WP_006418108.1">
    <property type="nucleotide sequence ID" value="NZ_AENN01000013.1"/>
</dbReference>
<evidence type="ECO:0000313" key="6">
    <source>
        <dbReference type="Proteomes" id="UP000005990"/>
    </source>
</evidence>
<keyword evidence="6" id="KW-1185">Reference proteome</keyword>
<dbReference type="PIRSF" id="PIRSF019455">
    <property type="entry name" value="CopR_AtkY"/>
    <property type="match status" value="1"/>
</dbReference>
<accession>E4KNP4</accession>
<comment type="similarity">
    <text evidence="1">Belongs to the BlaI transcriptional regulatory family.</text>
</comment>
<dbReference type="InterPro" id="IPR036390">
    <property type="entry name" value="WH_DNA-bd_sf"/>
</dbReference>
<evidence type="ECO:0000256" key="4">
    <source>
        <dbReference type="ARBA" id="ARBA00023163"/>
    </source>
</evidence>
<dbReference type="GO" id="GO:0045892">
    <property type="term" value="P:negative regulation of DNA-templated transcription"/>
    <property type="evidence" value="ECO:0007669"/>
    <property type="project" value="InterPro"/>
</dbReference>
<reference evidence="5 6" key="1">
    <citation type="submission" date="2010-10" db="EMBL/GenBank/DDBJ databases">
        <authorList>
            <person name="Durkin A.S."/>
            <person name="Madupu R."/>
            <person name="Torralba M."/>
            <person name="Gillis M."/>
            <person name="Methe B."/>
            <person name="Sutton G."/>
            <person name="Nelson K.E."/>
        </authorList>
    </citation>
    <scope>NUCLEOTIDE SEQUENCE [LARGE SCALE GENOMIC DNA]</scope>
    <source>
        <strain evidence="5 6">ACS-139-V-Col8</strain>
    </source>
</reference>
<keyword evidence="3" id="KW-0238">DNA-binding</keyword>
<comment type="caution">
    <text evidence="5">The sequence shown here is derived from an EMBL/GenBank/DDBJ whole genome shotgun (WGS) entry which is preliminary data.</text>
</comment>
<evidence type="ECO:0000256" key="2">
    <source>
        <dbReference type="ARBA" id="ARBA00023015"/>
    </source>
</evidence>
<dbReference type="eggNOG" id="COG3682">
    <property type="taxonomic scope" value="Bacteria"/>
</dbReference>
<dbReference type="Gene3D" id="1.10.10.10">
    <property type="entry name" value="Winged helix-like DNA-binding domain superfamily/Winged helix DNA-binding domain"/>
    <property type="match status" value="1"/>
</dbReference>
<evidence type="ECO:0000256" key="1">
    <source>
        <dbReference type="ARBA" id="ARBA00011046"/>
    </source>
</evidence>
<dbReference type="Pfam" id="PF03965">
    <property type="entry name" value="Penicillinase_R"/>
    <property type="match status" value="1"/>
</dbReference>
<dbReference type="STRING" id="908337.HMPREF9257_1088"/>
<dbReference type="SUPFAM" id="SSF46785">
    <property type="entry name" value="Winged helix' DNA-binding domain"/>
    <property type="match status" value="1"/>
</dbReference>
<evidence type="ECO:0000313" key="5">
    <source>
        <dbReference type="EMBL" id="EFR31409.1"/>
    </source>
</evidence>
<organism evidence="5 6">
    <name type="scientific">Eremococcus coleocola ACS-139-V-Col8</name>
    <dbReference type="NCBI Taxonomy" id="908337"/>
    <lineage>
        <taxon>Bacteria</taxon>
        <taxon>Bacillati</taxon>
        <taxon>Bacillota</taxon>
        <taxon>Bacilli</taxon>
        <taxon>Lactobacillales</taxon>
        <taxon>Aerococcaceae</taxon>
        <taxon>Eremococcus</taxon>
    </lineage>
</organism>
<proteinExistence type="inferred from homology"/>
<keyword evidence="2" id="KW-0805">Transcription regulation</keyword>
<keyword evidence="4" id="KW-0804">Transcription</keyword>
<dbReference type="GO" id="GO:0003677">
    <property type="term" value="F:DNA binding"/>
    <property type="evidence" value="ECO:0007669"/>
    <property type="project" value="UniProtKB-KW"/>
</dbReference>
<name>E4KNP4_9LACT</name>
<dbReference type="OrthoDB" id="1849040at2"/>
<protein>
    <submittedName>
        <fullName evidence="5">Putative copper transport repressor, CopY/TcrY family</fullName>
    </submittedName>
</protein>
<dbReference type="AlphaFoldDB" id="E4KNP4"/>
<dbReference type="Proteomes" id="UP000005990">
    <property type="component" value="Unassembled WGS sequence"/>
</dbReference>
<sequence>MSTTQTKKNNITDAEWEIMRVLWAQAPLESRQIIDRILALHPWKEATVKTLIQRLVDKEALAKNTLVSPYQYTPLVDQIQVSNEKLDQVFQKNCTKDAGALIQHSLDIATLSQADCQRLIQVLETKAQTAPVQVACQCPPGQCHCHLHSHHA</sequence>
<evidence type="ECO:0000256" key="3">
    <source>
        <dbReference type="ARBA" id="ARBA00023125"/>
    </source>
</evidence>